<accession>A0ABT3XYV0</accession>
<dbReference type="PROSITE" id="PS51257">
    <property type="entry name" value="PROKAR_LIPOPROTEIN"/>
    <property type="match status" value="1"/>
</dbReference>
<evidence type="ECO:0000259" key="1">
    <source>
        <dbReference type="Pfam" id="PF20033"/>
    </source>
</evidence>
<dbReference type="EMBL" id="JAOVZV010000001">
    <property type="protein sequence ID" value="MCX8531071.1"/>
    <property type="molecule type" value="Genomic_DNA"/>
</dbReference>
<keyword evidence="3" id="KW-1185">Reference proteome</keyword>
<gene>
    <name evidence="2" type="ORF">OEA66_01750</name>
</gene>
<feature type="domain" description="DUF6438" evidence="1">
    <location>
        <begin position="25"/>
        <end position="128"/>
    </location>
</feature>
<proteinExistence type="predicted"/>
<organism evidence="2 3">
    <name type="scientific">Chryseobacterium luquanense</name>
    <dbReference type="NCBI Taxonomy" id="2983766"/>
    <lineage>
        <taxon>Bacteria</taxon>
        <taxon>Pseudomonadati</taxon>
        <taxon>Bacteroidota</taxon>
        <taxon>Flavobacteriia</taxon>
        <taxon>Flavobacteriales</taxon>
        <taxon>Weeksellaceae</taxon>
        <taxon>Chryseobacterium group</taxon>
        <taxon>Chryseobacterium</taxon>
    </lineage>
</organism>
<reference evidence="2" key="1">
    <citation type="submission" date="2022-10" db="EMBL/GenBank/DDBJ databases">
        <title>Chryseobacterium sp. nov., a novel bacterial species.</title>
        <authorList>
            <person name="Cao Y."/>
        </authorList>
    </citation>
    <scope>NUCLEOTIDE SEQUENCE</scope>
    <source>
        <strain evidence="2">KC 927</strain>
    </source>
</reference>
<name>A0ABT3XYV0_9FLAO</name>
<evidence type="ECO:0000313" key="2">
    <source>
        <dbReference type="EMBL" id="MCX8531071.1"/>
    </source>
</evidence>
<dbReference type="InterPro" id="IPR045497">
    <property type="entry name" value="DUF6438"/>
</dbReference>
<dbReference type="RefSeq" id="WP_267279729.1">
    <property type="nucleotide sequence ID" value="NZ_JAOVZV010000001.1"/>
</dbReference>
<comment type="caution">
    <text evidence="2">The sequence shown here is derived from an EMBL/GenBank/DDBJ whole genome shotgun (WGS) entry which is preliminary data.</text>
</comment>
<protein>
    <submittedName>
        <fullName evidence="2">DUF6438 domain-containing protein</fullName>
    </submittedName>
</protein>
<dbReference type="Pfam" id="PF20033">
    <property type="entry name" value="DUF6438"/>
    <property type="match status" value="1"/>
</dbReference>
<sequence>MKNTLLFFFIFSIIGCTQENPKFDKLIYRTTGCFGTCPTYYLEINNDRTFKLFAETVFKEETSIFDFELDSAKMGYFKGSLDEVTYNTLNKKIQMISEPNYKYYKDDVITDTPTVTLIVQRGGDKTCYNTFNPTNDFQNNVINFLNNICSGKVEKGEKFNTDYKFDCF</sequence>
<evidence type="ECO:0000313" key="3">
    <source>
        <dbReference type="Proteomes" id="UP001070176"/>
    </source>
</evidence>
<dbReference type="Proteomes" id="UP001070176">
    <property type="component" value="Unassembled WGS sequence"/>
</dbReference>